<proteinExistence type="predicted"/>
<dbReference type="AlphaFoldDB" id="A0A919KNS3"/>
<reference evidence="2" key="1">
    <citation type="journal article" date="2014" name="Int. J. Syst. Evol. Microbiol.">
        <title>Complete genome sequence of Corynebacterium casei LMG S-19264T (=DSM 44701T), isolated from a smear-ripened cheese.</title>
        <authorList>
            <consortium name="US DOE Joint Genome Institute (JGI-PGF)"/>
            <person name="Walter F."/>
            <person name="Albersmeier A."/>
            <person name="Kalinowski J."/>
            <person name="Ruckert C."/>
        </authorList>
    </citation>
    <scope>NUCLEOTIDE SEQUENCE</scope>
    <source>
        <strain evidence="2">JCM 4646</strain>
    </source>
</reference>
<dbReference type="EMBL" id="BNBO01000008">
    <property type="protein sequence ID" value="GHH66945.1"/>
    <property type="molecule type" value="Genomic_DNA"/>
</dbReference>
<feature type="region of interest" description="Disordered" evidence="1">
    <location>
        <begin position="1"/>
        <end position="116"/>
    </location>
</feature>
<evidence type="ECO:0000313" key="3">
    <source>
        <dbReference type="Proteomes" id="UP000617734"/>
    </source>
</evidence>
<organism evidence="2 3">
    <name type="scientific">Kitasatospora indigofera</name>
    <dbReference type="NCBI Taxonomy" id="67307"/>
    <lineage>
        <taxon>Bacteria</taxon>
        <taxon>Bacillati</taxon>
        <taxon>Actinomycetota</taxon>
        <taxon>Actinomycetes</taxon>
        <taxon>Kitasatosporales</taxon>
        <taxon>Streptomycetaceae</taxon>
        <taxon>Kitasatospora</taxon>
    </lineage>
</organism>
<gene>
    <name evidence="2" type="ORF">GCM10018781_21500</name>
</gene>
<reference evidence="2" key="2">
    <citation type="submission" date="2020-09" db="EMBL/GenBank/DDBJ databases">
        <authorList>
            <person name="Sun Q."/>
            <person name="Ohkuma M."/>
        </authorList>
    </citation>
    <scope>NUCLEOTIDE SEQUENCE</scope>
    <source>
        <strain evidence="2">JCM 4646</strain>
    </source>
</reference>
<evidence type="ECO:0000256" key="1">
    <source>
        <dbReference type="SAM" id="MobiDB-lite"/>
    </source>
</evidence>
<feature type="compositionally biased region" description="Pro residues" evidence="1">
    <location>
        <begin position="66"/>
        <end position="86"/>
    </location>
</feature>
<feature type="compositionally biased region" description="Basic residues" evidence="1">
    <location>
        <begin position="95"/>
        <end position="108"/>
    </location>
</feature>
<accession>A0A919KNS3</accession>
<comment type="caution">
    <text evidence="2">The sequence shown here is derived from an EMBL/GenBank/DDBJ whole genome shotgun (WGS) entry which is preliminary data.</text>
</comment>
<name>A0A919KNS3_9ACTN</name>
<protein>
    <submittedName>
        <fullName evidence="2">Uncharacterized protein</fullName>
    </submittedName>
</protein>
<dbReference type="Proteomes" id="UP000617734">
    <property type="component" value="Unassembled WGS sequence"/>
</dbReference>
<sequence length="116" mass="12649">MVNVPAAPNRGGWLRRARTQPDGGRDARPGDPGWGRPPNRREPWRPFLEGATGLGPVAFRALGPSGPSPRAPAGLRPPPRRTPPVAHPSVAALPRRWRPLRHERRKAPAARARSLP</sequence>
<keyword evidence="3" id="KW-1185">Reference proteome</keyword>
<evidence type="ECO:0000313" key="2">
    <source>
        <dbReference type="EMBL" id="GHH66945.1"/>
    </source>
</evidence>